<sequence length="133" mass="14063">NASEASPELKREARKTIGARFAKRRHSQVREAKVGFSVGKKKKAIQRAQAARGKRIEAGKSGGGGVGFSAANIHWFVLGTDERHQKSGKPTGKVEGVFGGVTRQALASSAGASLAAARRKISQVITREAKKKG</sequence>
<proteinExistence type="predicted"/>
<protein>
    <submittedName>
        <fullName evidence="1">Uncharacterized protein</fullName>
    </submittedName>
</protein>
<name>A0A0F9AX69_9ZZZZ</name>
<evidence type="ECO:0000313" key="1">
    <source>
        <dbReference type="EMBL" id="KKK76871.1"/>
    </source>
</evidence>
<dbReference type="EMBL" id="LAZR01055217">
    <property type="protein sequence ID" value="KKK76871.1"/>
    <property type="molecule type" value="Genomic_DNA"/>
</dbReference>
<dbReference type="AlphaFoldDB" id="A0A0F9AX69"/>
<reference evidence="1" key="1">
    <citation type="journal article" date="2015" name="Nature">
        <title>Complex archaea that bridge the gap between prokaryotes and eukaryotes.</title>
        <authorList>
            <person name="Spang A."/>
            <person name="Saw J.H."/>
            <person name="Jorgensen S.L."/>
            <person name="Zaremba-Niedzwiedzka K."/>
            <person name="Martijn J."/>
            <person name="Lind A.E."/>
            <person name="van Eijk R."/>
            <person name="Schleper C."/>
            <person name="Guy L."/>
            <person name="Ettema T.J."/>
        </authorList>
    </citation>
    <scope>NUCLEOTIDE SEQUENCE</scope>
</reference>
<gene>
    <name evidence="1" type="ORF">LCGC14_2859270</name>
</gene>
<organism evidence="1">
    <name type="scientific">marine sediment metagenome</name>
    <dbReference type="NCBI Taxonomy" id="412755"/>
    <lineage>
        <taxon>unclassified sequences</taxon>
        <taxon>metagenomes</taxon>
        <taxon>ecological metagenomes</taxon>
    </lineage>
</organism>
<comment type="caution">
    <text evidence="1">The sequence shown here is derived from an EMBL/GenBank/DDBJ whole genome shotgun (WGS) entry which is preliminary data.</text>
</comment>
<accession>A0A0F9AX69</accession>
<feature type="non-terminal residue" evidence="1">
    <location>
        <position position="1"/>
    </location>
</feature>